<accession>A0A937F6B9</accession>
<dbReference type="RefSeq" id="WP_202243124.1">
    <property type="nucleotide sequence ID" value="NZ_JAESIY010000002.1"/>
</dbReference>
<name>A0A937F6B9_9BACT</name>
<comment type="caution">
    <text evidence="1">The sequence shown here is derived from an EMBL/GenBank/DDBJ whole genome shotgun (WGS) entry which is preliminary data.</text>
</comment>
<keyword evidence="2" id="KW-1185">Reference proteome</keyword>
<proteinExistence type="predicted"/>
<gene>
    <name evidence="1" type="ORF">JL102_04880</name>
</gene>
<sequence length="120" mass="13649">MKRRTDQIHLKNILTCIEDIEDYCPDITPQELKEEDVIMPIYRNFAILGIEANLVYASHTALTTLKSFKKADFIEGIGLDVYALYNFIVNDLGHLKAEVVDLISAREKSKLTSELSRMSA</sequence>
<dbReference type="EMBL" id="JAESIY010000002">
    <property type="protein sequence ID" value="MBL3655454.1"/>
    <property type="molecule type" value="Genomic_DNA"/>
</dbReference>
<evidence type="ECO:0000313" key="1">
    <source>
        <dbReference type="EMBL" id="MBL3655454.1"/>
    </source>
</evidence>
<protein>
    <submittedName>
        <fullName evidence="1">Uncharacterized protein</fullName>
    </submittedName>
</protein>
<dbReference type="Proteomes" id="UP000659388">
    <property type="component" value="Unassembled WGS sequence"/>
</dbReference>
<reference evidence="1" key="1">
    <citation type="submission" date="2021-01" db="EMBL/GenBank/DDBJ databases">
        <title>Fulvivirga kasyanovii gen. nov., sp nov., a novel member of the phylum Bacteroidetes isolated from seawater in a mussel farm.</title>
        <authorList>
            <person name="Zhao L.-H."/>
            <person name="Wang Z.-J."/>
        </authorList>
    </citation>
    <scope>NUCLEOTIDE SEQUENCE</scope>
    <source>
        <strain evidence="1">2943</strain>
    </source>
</reference>
<evidence type="ECO:0000313" key="2">
    <source>
        <dbReference type="Proteomes" id="UP000659388"/>
    </source>
</evidence>
<dbReference type="AlphaFoldDB" id="A0A937F6B9"/>
<organism evidence="1 2">
    <name type="scientific">Fulvivirga sediminis</name>
    <dbReference type="NCBI Taxonomy" id="2803949"/>
    <lineage>
        <taxon>Bacteria</taxon>
        <taxon>Pseudomonadati</taxon>
        <taxon>Bacteroidota</taxon>
        <taxon>Cytophagia</taxon>
        <taxon>Cytophagales</taxon>
        <taxon>Fulvivirgaceae</taxon>
        <taxon>Fulvivirga</taxon>
    </lineage>
</organism>